<reference evidence="1 2" key="1">
    <citation type="submission" date="2016-10" db="EMBL/GenBank/DDBJ databases">
        <authorList>
            <person name="de Groot N.N."/>
        </authorList>
    </citation>
    <scope>NUCLEOTIDE SEQUENCE [LARGE SCALE GENOMIC DNA]</scope>
    <source>
        <strain evidence="1 2">IBRC-M10015</strain>
    </source>
</reference>
<dbReference type="Proteomes" id="UP000198856">
    <property type="component" value="Unassembled WGS sequence"/>
</dbReference>
<evidence type="ECO:0000313" key="1">
    <source>
        <dbReference type="EMBL" id="SDJ30772.1"/>
    </source>
</evidence>
<dbReference type="AlphaFoldDB" id="A0A1G8SNF4"/>
<accession>A0A1G8SNF4</accession>
<proteinExistence type="predicted"/>
<dbReference type="EMBL" id="FNFC01000002">
    <property type="protein sequence ID" value="SDJ30772.1"/>
    <property type="molecule type" value="Genomic_DNA"/>
</dbReference>
<protein>
    <submittedName>
        <fullName evidence="1">Uncharacterized protein</fullName>
    </submittedName>
</protein>
<organism evidence="1 2">
    <name type="scientific">Halovenus aranensis</name>
    <dbReference type="NCBI Taxonomy" id="890420"/>
    <lineage>
        <taxon>Archaea</taxon>
        <taxon>Methanobacteriati</taxon>
        <taxon>Methanobacteriota</taxon>
        <taxon>Stenosarchaea group</taxon>
        <taxon>Halobacteria</taxon>
        <taxon>Halobacteriales</taxon>
        <taxon>Haloarculaceae</taxon>
        <taxon>Halovenus</taxon>
    </lineage>
</organism>
<name>A0A1G8SNF4_9EURY</name>
<sequence length="182" mass="20147">MMTETSSSAELSGQYIASLVESAGDVSPVFERKVRDIFKEYISTEIEYDQWYPVPEVTDTYQRIARQVGSSTMQEGGAASAQAVEWPDHVTRVADGLELLNDMHQQAHRGGEEAHPGGQYLVETEDARAARVAVSSDWPYTVPLAEGVFKGIVKDLGDDDAVPSLEDVESRHDEEAAWKLTW</sequence>
<keyword evidence="2" id="KW-1185">Reference proteome</keyword>
<evidence type="ECO:0000313" key="2">
    <source>
        <dbReference type="Proteomes" id="UP000198856"/>
    </source>
</evidence>
<gene>
    <name evidence="1" type="ORF">SAMN05216226_10266</name>
</gene>